<feature type="transmembrane region" description="Helical" evidence="15">
    <location>
        <begin position="171"/>
        <end position="190"/>
    </location>
</feature>
<evidence type="ECO:0000256" key="10">
    <source>
        <dbReference type="ARBA" id="ARBA00022840"/>
    </source>
</evidence>
<keyword evidence="9 18" id="KW-0418">Kinase</keyword>
<dbReference type="InterPro" id="IPR003660">
    <property type="entry name" value="HAMP_dom"/>
</dbReference>
<evidence type="ECO:0000256" key="1">
    <source>
        <dbReference type="ARBA" id="ARBA00000085"/>
    </source>
</evidence>
<dbReference type="InterPro" id="IPR036890">
    <property type="entry name" value="HATPase_C_sf"/>
</dbReference>
<evidence type="ECO:0000259" key="16">
    <source>
        <dbReference type="PROSITE" id="PS50109"/>
    </source>
</evidence>
<gene>
    <name evidence="18" type="ORF">DFO73_107186</name>
</gene>
<evidence type="ECO:0000256" key="4">
    <source>
        <dbReference type="ARBA" id="ARBA00022475"/>
    </source>
</evidence>
<dbReference type="InterPro" id="IPR003594">
    <property type="entry name" value="HATPase_dom"/>
</dbReference>
<dbReference type="SMART" id="SM00388">
    <property type="entry name" value="HisKA"/>
    <property type="match status" value="1"/>
</dbReference>
<dbReference type="PANTHER" id="PTHR45528">
    <property type="entry name" value="SENSOR HISTIDINE KINASE CPXA"/>
    <property type="match status" value="1"/>
</dbReference>
<dbReference type="SMART" id="SM00304">
    <property type="entry name" value="HAMP"/>
    <property type="match status" value="1"/>
</dbReference>
<keyword evidence="5" id="KW-0597">Phosphoprotein</keyword>
<feature type="domain" description="Histidine kinase" evidence="16">
    <location>
        <begin position="259"/>
        <end position="474"/>
    </location>
</feature>
<keyword evidence="10" id="KW-0067">ATP-binding</keyword>
<keyword evidence="13 15" id="KW-0472">Membrane</keyword>
<evidence type="ECO:0000256" key="3">
    <source>
        <dbReference type="ARBA" id="ARBA00012438"/>
    </source>
</evidence>
<evidence type="ECO:0000256" key="5">
    <source>
        <dbReference type="ARBA" id="ARBA00022553"/>
    </source>
</evidence>
<keyword evidence="14" id="KW-0175">Coiled coil</keyword>
<keyword evidence="4" id="KW-1003">Cell membrane</keyword>
<dbReference type="GO" id="GO:0000155">
    <property type="term" value="F:phosphorelay sensor kinase activity"/>
    <property type="evidence" value="ECO:0007669"/>
    <property type="project" value="InterPro"/>
</dbReference>
<dbReference type="SMART" id="SM00387">
    <property type="entry name" value="HATPase_c"/>
    <property type="match status" value="1"/>
</dbReference>
<dbReference type="AlphaFoldDB" id="A0A2V2ZVB0"/>
<dbReference type="PROSITE" id="PS50885">
    <property type="entry name" value="HAMP"/>
    <property type="match status" value="1"/>
</dbReference>
<evidence type="ECO:0000256" key="14">
    <source>
        <dbReference type="SAM" id="Coils"/>
    </source>
</evidence>
<dbReference type="InterPro" id="IPR005467">
    <property type="entry name" value="His_kinase_dom"/>
</dbReference>
<feature type="domain" description="HAMP" evidence="17">
    <location>
        <begin position="192"/>
        <end position="244"/>
    </location>
</feature>
<dbReference type="CDD" id="cd06225">
    <property type="entry name" value="HAMP"/>
    <property type="match status" value="1"/>
</dbReference>
<dbReference type="InterPro" id="IPR004358">
    <property type="entry name" value="Sig_transdc_His_kin-like_C"/>
</dbReference>
<dbReference type="EMBL" id="QGTW01000007">
    <property type="protein sequence ID" value="PWW27874.1"/>
    <property type="molecule type" value="Genomic_DNA"/>
</dbReference>
<dbReference type="CDD" id="cd00082">
    <property type="entry name" value="HisKA"/>
    <property type="match status" value="1"/>
</dbReference>
<keyword evidence="8" id="KW-0547">Nucleotide-binding</keyword>
<evidence type="ECO:0000256" key="9">
    <source>
        <dbReference type="ARBA" id="ARBA00022777"/>
    </source>
</evidence>
<dbReference type="GO" id="GO:0005886">
    <property type="term" value="C:plasma membrane"/>
    <property type="evidence" value="ECO:0007669"/>
    <property type="project" value="UniProtKB-SubCell"/>
</dbReference>
<sequence length="474" mass="54512">MKRQRVMKIKYFYQLLISHVSILILAFLLLSLLFSQFVENYIFENKVDELNSYGERILTDLTVRIEGNEQFLTEYSQLLDARNIKYILFDNKGRVLYPELKSDPMIQLTKAEWEEISKGNRVSVKHDIKRFDQEVTLVALPYMQGGRLIGGVLLLSPITGAMEVVSQLNRFLLYTIIISLTATILLSLVLSKNLIKRITDLRNAASMISSGNYDVNVPYTYMDEIGDLAKDFNEMAAKLKESNEEIKRLENRRRKFIADVSHELRTPLTTISGLAEGIKDGWIPEKEKAKGMVLIDREAKRLIRLVNENLDYEKIRSNQLQLNKMDINLMEAFEIVKEQLEIQAEEKGNRIYIEADEEITVYADYDRLIQILTNIVKNSIQFTENGRIFLRGNEGPNETIIEIEDTGIGIDPQEIESIWLRFYKADLSRTNHSFGEFGIGLSIVKQLVQLHDGKITVSSENGKGTKFTIRVPRA</sequence>
<dbReference type="InterPro" id="IPR050398">
    <property type="entry name" value="HssS/ArlS-like"/>
</dbReference>
<comment type="caution">
    <text evidence="18">The sequence shown here is derived from an EMBL/GenBank/DDBJ whole genome shotgun (WGS) entry which is preliminary data.</text>
</comment>
<evidence type="ECO:0000259" key="17">
    <source>
        <dbReference type="PROSITE" id="PS50885"/>
    </source>
</evidence>
<comment type="subcellular location">
    <subcellularLocation>
        <location evidence="2">Cell membrane</location>
        <topology evidence="2">Multi-pass membrane protein</topology>
    </subcellularLocation>
</comment>
<evidence type="ECO:0000256" key="7">
    <source>
        <dbReference type="ARBA" id="ARBA00022692"/>
    </source>
</evidence>
<keyword evidence="7 15" id="KW-0812">Transmembrane</keyword>
<dbReference type="InterPro" id="IPR036097">
    <property type="entry name" value="HisK_dim/P_sf"/>
</dbReference>
<dbReference type="Proteomes" id="UP000247150">
    <property type="component" value="Unassembled WGS sequence"/>
</dbReference>
<dbReference type="Gene3D" id="3.30.565.10">
    <property type="entry name" value="Histidine kinase-like ATPase, C-terminal domain"/>
    <property type="match status" value="1"/>
</dbReference>
<dbReference type="PANTHER" id="PTHR45528:SF1">
    <property type="entry name" value="SENSOR HISTIDINE KINASE CPXA"/>
    <property type="match status" value="1"/>
</dbReference>
<keyword evidence="11 15" id="KW-1133">Transmembrane helix</keyword>
<dbReference type="SUPFAM" id="SSF158472">
    <property type="entry name" value="HAMP domain-like"/>
    <property type="match status" value="1"/>
</dbReference>
<keyword evidence="12" id="KW-0902">Two-component regulatory system</keyword>
<evidence type="ECO:0000256" key="8">
    <source>
        <dbReference type="ARBA" id="ARBA00022741"/>
    </source>
</evidence>
<evidence type="ECO:0000256" key="11">
    <source>
        <dbReference type="ARBA" id="ARBA00022989"/>
    </source>
</evidence>
<dbReference type="SUPFAM" id="SSF47384">
    <property type="entry name" value="Homodimeric domain of signal transducing histidine kinase"/>
    <property type="match status" value="1"/>
</dbReference>
<evidence type="ECO:0000256" key="15">
    <source>
        <dbReference type="SAM" id="Phobius"/>
    </source>
</evidence>
<dbReference type="EC" id="2.7.13.3" evidence="3"/>
<dbReference type="PROSITE" id="PS50109">
    <property type="entry name" value="HIS_KIN"/>
    <property type="match status" value="1"/>
</dbReference>
<dbReference type="PRINTS" id="PR00344">
    <property type="entry name" value="BCTRLSENSOR"/>
</dbReference>
<accession>A0A2V2ZVB0</accession>
<dbReference type="Pfam" id="PF02518">
    <property type="entry name" value="HATPase_c"/>
    <property type="match status" value="1"/>
</dbReference>
<protein>
    <recommendedName>
        <fullName evidence="3">histidine kinase</fullName>
        <ecNumber evidence="3">2.7.13.3</ecNumber>
    </recommendedName>
</protein>
<dbReference type="Gene3D" id="6.10.340.10">
    <property type="match status" value="1"/>
</dbReference>
<dbReference type="GO" id="GO:0005524">
    <property type="term" value="F:ATP binding"/>
    <property type="evidence" value="ECO:0007669"/>
    <property type="project" value="UniProtKB-KW"/>
</dbReference>
<dbReference type="Gene3D" id="1.10.287.130">
    <property type="match status" value="1"/>
</dbReference>
<dbReference type="Pfam" id="PF00672">
    <property type="entry name" value="HAMP"/>
    <property type="match status" value="1"/>
</dbReference>
<organism evidence="18 19">
    <name type="scientific">Cytobacillus oceanisediminis</name>
    <dbReference type="NCBI Taxonomy" id="665099"/>
    <lineage>
        <taxon>Bacteria</taxon>
        <taxon>Bacillati</taxon>
        <taxon>Bacillota</taxon>
        <taxon>Bacilli</taxon>
        <taxon>Bacillales</taxon>
        <taxon>Bacillaceae</taxon>
        <taxon>Cytobacillus</taxon>
    </lineage>
</organism>
<dbReference type="InterPro" id="IPR003661">
    <property type="entry name" value="HisK_dim/P_dom"/>
</dbReference>
<evidence type="ECO:0000256" key="2">
    <source>
        <dbReference type="ARBA" id="ARBA00004651"/>
    </source>
</evidence>
<proteinExistence type="predicted"/>
<reference evidence="18 19" key="1">
    <citation type="submission" date="2018-05" db="EMBL/GenBank/DDBJ databases">
        <title>Freshwater and sediment microbial communities from various areas in North America, analyzing microbe dynamics in response to fracking.</title>
        <authorList>
            <person name="Lamendella R."/>
        </authorList>
    </citation>
    <scope>NUCLEOTIDE SEQUENCE [LARGE SCALE GENOMIC DNA]</scope>
    <source>
        <strain evidence="18 19">15_TX</strain>
    </source>
</reference>
<evidence type="ECO:0000313" key="19">
    <source>
        <dbReference type="Proteomes" id="UP000247150"/>
    </source>
</evidence>
<dbReference type="FunFam" id="3.30.565.10:FF:000006">
    <property type="entry name" value="Sensor histidine kinase WalK"/>
    <property type="match status" value="1"/>
</dbReference>
<evidence type="ECO:0000256" key="12">
    <source>
        <dbReference type="ARBA" id="ARBA00023012"/>
    </source>
</evidence>
<comment type="catalytic activity">
    <reaction evidence="1">
        <text>ATP + protein L-histidine = ADP + protein N-phospho-L-histidine.</text>
        <dbReference type="EC" id="2.7.13.3"/>
    </reaction>
</comment>
<dbReference type="FunFam" id="1.10.287.130:FF:000001">
    <property type="entry name" value="Two-component sensor histidine kinase"/>
    <property type="match status" value="1"/>
</dbReference>
<feature type="coiled-coil region" evidence="14">
    <location>
        <begin position="229"/>
        <end position="259"/>
    </location>
</feature>
<keyword evidence="6" id="KW-0808">Transferase</keyword>
<evidence type="ECO:0000256" key="6">
    <source>
        <dbReference type="ARBA" id="ARBA00022679"/>
    </source>
</evidence>
<feature type="transmembrane region" description="Helical" evidence="15">
    <location>
        <begin position="12"/>
        <end position="34"/>
    </location>
</feature>
<evidence type="ECO:0000313" key="18">
    <source>
        <dbReference type="EMBL" id="PWW27874.1"/>
    </source>
</evidence>
<evidence type="ECO:0000256" key="13">
    <source>
        <dbReference type="ARBA" id="ARBA00023136"/>
    </source>
</evidence>
<dbReference type="SUPFAM" id="SSF55874">
    <property type="entry name" value="ATPase domain of HSP90 chaperone/DNA topoisomerase II/histidine kinase"/>
    <property type="match status" value="1"/>
</dbReference>
<dbReference type="Pfam" id="PF00512">
    <property type="entry name" value="HisKA"/>
    <property type="match status" value="1"/>
</dbReference>
<name>A0A2V2ZVB0_9BACI</name>